<accession>A0A2J0UAS7</accession>
<name>A0A2J0UAS7_STEMA</name>
<evidence type="ECO:0000313" key="2">
    <source>
        <dbReference type="Proteomes" id="UP000230167"/>
    </source>
</evidence>
<reference evidence="1 2" key="1">
    <citation type="journal article" date="2017" name="Front. Microbiol.">
        <title>Double-Face Meets the Bacterial World: The Opportunistic Pathogen Stenotrophomonas maltophilia.</title>
        <authorList>
            <person name="Lira F."/>
            <person name="Berg G."/>
            <person name="Martinez J.L."/>
        </authorList>
    </citation>
    <scope>NUCLEOTIDE SEQUENCE [LARGE SCALE GENOMIC DNA]</scope>
    <source>
        <strain evidence="1 2">EA1</strain>
    </source>
</reference>
<sequence>MNTVHIVDTVHSLLPTAWVQTLQERHAPPPVVPAAGRQAARSLLNGAWWGCAAGVNGSTRALE</sequence>
<dbReference type="EMBL" id="NEQV01000004">
    <property type="protein sequence ID" value="PJL28162.1"/>
    <property type="molecule type" value="Genomic_DNA"/>
</dbReference>
<comment type="caution">
    <text evidence="1">The sequence shown here is derived from an EMBL/GenBank/DDBJ whole genome shotgun (WGS) entry which is preliminary data.</text>
</comment>
<dbReference type="Proteomes" id="UP000230167">
    <property type="component" value="Unassembled WGS sequence"/>
</dbReference>
<organism evidence="1 2">
    <name type="scientific">Stenotrophomonas maltophilia</name>
    <name type="common">Pseudomonas maltophilia</name>
    <name type="synonym">Xanthomonas maltophilia</name>
    <dbReference type="NCBI Taxonomy" id="40324"/>
    <lineage>
        <taxon>Bacteria</taxon>
        <taxon>Pseudomonadati</taxon>
        <taxon>Pseudomonadota</taxon>
        <taxon>Gammaproteobacteria</taxon>
        <taxon>Lysobacterales</taxon>
        <taxon>Lysobacteraceae</taxon>
        <taxon>Stenotrophomonas</taxon>
        <taxon>Stenotrophomonas maltophilia group</taxon>
    </lineage>
</organism>
<evidence type="ECO:0000313" key="1">
    <source>
        <dbReference type="EMBL" id="PJL28162.1"/>
    </source>
</evidence>
<dbReference type="AlphaFoldDB" id="A0A2J0UAS7"/>
<gene>
    <name evidence="1" type="ORF">B9Y64_13080</name>
</gene>
<proteinExistence type="predicted"/>
<protein>
    <submittedName>
        <fullName evidence="1">Uncharacterized protein</fullName>
    </submittedName>
</protein>